<evidence type="ECO:0000313" key="2">
    <source>
        <dbReference type="EMBL" id="BAM07325.1"/>
    </source>
</evidence>
<organism evidence="2 3">
    <name type="scientific">Leptospirillum ferrooxidans (strain C2-3)</name>
    <dbReference type="NCBI Taxonomy" id="1162668"/>
    <lineage>
        <taxon>Bacteria</taxon>
        <taxon>Pseudomonadati</taxon>
        <taxon>Nitrospirota</taxon>
        <taxon>Nitrospiria</taxon>
        <taxon>Nitrospirales</taxon>
        <taxon>Nitrospiraceae</taxon>
        <taxon>Leptospirillum</taxon>
    </lineage>
</organism>
<dbReference type="EMBL" id="AP012342">
    <property type="protein sequence ID" value="BAM07325.1"/>
    <property type="molecule type" value="Genomic_DNA"/>
</dbReference>
<name>I0IPX6_LEPFC</name>
<dbReference type="PATRIC" id="fig|1162668.3.peg.1956"/>
<dbReference type="OrthoDB" id="9814840at2"/>
<keyword evidence="3" id="KW-1185">Reference proteome</keyword>
<gene>
    <name evidence="2" type="ordered locus">LFE_1644</name>
</gene>
<keyword evidence="1" id="KW-0472">Membrane</keyword>
<feature type="transmembrane region" description="Helical" evidence="1">
    <location>
        <begin position="7"/>
        <end position="23"/>
    </location>
</feature>
<keyword evidence="1" id="KW-0812">Transmembrane</keyword>
<reference evidence="2 3" key="1">
    <citation type="journal article" date="2012" name="J. Bacteriol.">
        <title>Complete Genome Sequence of Leptospirillum ferrooxidans Strain C2-3, Isolated from a Fresh Volcanic Ash Deposit on the Island of Miyake, Japan.</title>
        <authorList>
            <person name="Fujimura R."/>
            <person name="Sato Y."/>
            <person name="Nishizawa T."/>
            <person name="Oshima K."/>
            <person name="Kim S.-W."/>
            <person name="Hattori M."/>
            <person name="Kamijo T."/>
            <person name="Ohta H."/>
        </authorList>
    </citation>
    <scope>NUCLEOTIDE SEQUENCE [LARGE SCALE GENOMIC DNA]</scope>
    <source>
        <strain evidence="2 3">C2-3</strain>
    </source>
</reference>
<dbReference type="RefSeq" id="WP_014449810.1">
    <property type="nucleotide sequence ID" value="NC_017094.1"/>
</dbReference>
<keyword evidence="1" id="KW-1133">Transmembrane helix</keyword>
<reference evidence="3" key="2">
    <citation type="submission" date="2012-03" db="EMBL/GenBank/DDBJ databases">
        <title>The complete genome sequence of the pioneer microbe on fresh volcanic deposit, Leptospirillum ferrooxidans strain C2-3.</title>
        <authorList>
            <person name="Fujimura R."/>
            <person name="Sato Y."/>
            <person name="Nishizawa T."/>
            <person name="Nanba K."/>
            <person name="Oshima K."/>
            <person name="Hattori M."/>
            <person name="Kamijo T."/>
            <person name="Ohta H."/>
        </authorList>
    </citation>
    <scope>NUCLEOTIDE SEQUENCE [LARGE SCALE GENOMIC DNA]</scope>
    <source>
        <strain evidence="3">C2-3</strain>
    </source>
</reference>
<proteinExistence type="predicted"/>
<dbReference type="KEGG" id="lfc:LFE_1644"/>
<dbReference type="Proteomes" id="UP000007382">
    <property type="component" value="Chromosome"/>
</dbReference>
<accession>I0IPX6</accession>
<dbReference type="AlphaFoldDB" id="I0IPX6"/>
<sequence>MRTQFRLITINLIMVVIALFFYFQKNASAFDLQLMGDMTAAVKSPLDNQTAIAGGGTVRLAWEYAPDWNITLTGSAYFFPTSTPGGVNPMTYAPTSGGMVSIIPVTVGVQHIFARFVRKKYDFYGVLDGGGALEYNFGVGHSAPEPFVDGGLGFGTKEFFIEERAESMLNAFGSIPNSPSGPLLLFTTSIGVHFFQF</sequence>
<protein>
    <submittedName>
        <fullName evidence="2">Uncharacterized protein</fullName>
    </submittedName>
</protein>
<dbReference type="HOGENOM" id="CLU_119486_0_0_0"/>
<evidence type="ECO:0000313" key="3">
    <source>
        <dbReference type="Proteomes" id="UP000007382"/>
    </source>
</evidence>
<evidence type="ECO:0000256" key="1">
    <source>
        <dbReference type="SAM" id="Phobius"/>
    </source>
</evidence>